<dbReference type="PANTHER" id="PTHR12161:SF16">
    <property type="entry name" value="REGULATOR OF VPS4 ACTIVITY IN THE MVB PATHWAY PROTEIN"/>
    <property type="match status" value="1"/>
</dbReference>
<dbReference type="InterPro" id="IPR005061">
    <property type="entry name" value="Ist1"/>
</dbReference>
<reference evidence="2 3" key="1">
    <citation type="journal article" date="2022" name="Nat. Plants">
        <title>Genomes of leafy and leafless Platanthera orchids illuminate the evolution of mycoheterotrophy.</title>
        <authorList>
            <person name="Li M.H."/>
            <person name="Liu K.W."/>
            <person name="Li Z."/>
            <person name="Lu H.C."/>
            <person name="Ye Q.L."/>
            <person name="Zhang D."/>
            <person name="Wang J.Y."/>
            <person name="Li Y.F."/>
            <person name="Zhong Z.M."/>
            <person name="Liu X."/>
            <person name="Yu X."/>
            <person name="Liu D.K."/>
            <person name="Tu X.D."/>
            <person name="Liu B."/>
            <person name="Hao Y."/>
            <person name="Liao X.Y."/>
            <person name="Jiang Y.T."/>
            <person name="Sun W.H."/>
            <person name="Chen J."/>
            <person name="Chen Y.Q."/>
            <person name="Ai Y."/>
            <person name="Zhai J.W."/>
            <person name="Wu S.S."/>
            <person name="Zhou Z."/>
            <person name="Hsiao Y.Y."/>
            <person name="Wu W.L."/>
            <person name="Chen Y.Y."/>
            <person name="Lin Y.F."/>
            <person name="Hsu J.L."/>
            <person name="Li C.Y."/>
            <person name="Wang Z.W."/>
            <person name="Zhao X."/>
            <person name="Zhong W.Y."/>
            <person name="Ma X.K."/>
            <person name="Ma L."/>
            <person name="Huang J."/>
            <person name="Chen G.Z."/>
            <person name="Huang M.Z."/>
            <person name="Huang L."/>
            <person name="Peng D.H."/>
            <person name="Luo Y.B."/>
            <person name="Zou S.Q."/>
            <person name="Chen S.P."/>
            <person name="Lan S."/>
            <person name="Tsai W.C."/>
            <person name="Van de Peer Y."/>
            <person name="Liu Z.J."/>
        </authorList>
    </citation>
    <scope>NUCLEOTIDE SEQUENCE [LARGE SCALE GENOMIC DNA]</scope>
    <source>
        <strain evidence="2">Lor287</strain>
    </source>
</reference>
<name>A0AAP0G0J6_9ASPA</name>
<evidence type="ECO:0000313" key="3">
    <source>
        <dbReference type="Proteomes" id="UP001418222"/>
    </source>
</evidence>
<evidence type="ECO:0008006" key="4">
    <source>
        <dbReference type="Google" id="ProtNLM"/>
    </source>
</evidence>
<protein>
    <recommendedName>
        <fullName evidence="4">IST1-like protein</fullName>
    </recommendedName>
</protein>
<accession>A0AAP0G0J6</accession>
<keyword evidence="3" id="KW-1185">Reference proteome</keyword>
<dbReference type="PANTHER" id="PTHR12161">
    <property type="entry name" value="IST1 FAMILY MEMBER"/>
    <property type="match status" value="1"/>
</dbReference>
<dbReference type="EMBL" id="JBBWWQ010000014">
    <property type="protein sequence ID" value="KAK8930475.1"/>
    <property type="molecule type" value="Genomic_DNA"/>
</dbReference>
<dbReference type="InterPro" id="IPR042277">
    <property type="entry name" value="IST1-like"/>
</dbReference>
<dbReference type="FunFam" id="1.20.1260.60:FF:000002">
    <property type="entry name" value="Vacuolar protein sorting-associated protein IST1"/>
    <property type="match status" value="1"/>
</dbReference>
<dbReference type="GO" id="GO:0015031">
    <property type="term" value="P:protein transport"/>
    <property type="evidence" value="ECO:0007669"/>
    <property type="project" value="InterPro"/>
</dbReference>
<comment type="caution">
    <text evidence="2">The sequence shown here is derived from an EMBL/GenBank/DDBJ whole genome shotgun (WGS) entry which is preliminary data.</text>
</comment>
<sequence>MMGMRGWLDALLGRTSRKLTELKNLLGLTVSRVALLRIQRHSRFAQAQADVFHLLLLGNQDRALLRAELVIKEQNMIDVLNMVEGYCHLLTERAFLLHNQKECPEELREAAAGLVFAASRCGELPELREVRRFFAARFGKEFTTAAAELRNHCGVSGKMVQKFSTRQPSLEIRAKVIKEISFQRGLKVELTESIPEIAEKEDCQTTMEPPAAACDLQDFLVDEKLVAMAREKCKDAESAAQAAYESAAFAAIAARTAAELYRSETQRRNSVDSRTLKRSSCRHEFAHSSSCCSSVDLGCRVSRVSSLPIESENPKSKEILSDESDCEGELVRLASQPPATMTRAHSFAGLREHEFKFNNQLFCSRDRDTEVNENDDRMAIVAVEGNSVNSSSTPNRISVRTRKMTY</sequence>
<gene>
    <name evidence="2" type="ORF">KSP39_PZI016870</name>
</gene>
<evidence type="ECO:0000256" key="1">
    <source>
        <dbReference type="ARBA" id="ARBA00005536"/>
    </source>
</evidence>
<evidence type="ECO:0000313" key="2">
    <source>
        <dbReference type="EMBL" id="KAK8930475.1"/>
    </source>
</evidence>
<dbReference type="Proteomes" id="UP001418222">
    <property type="component" value="Unassembled WGS sequence"/>
</dbReference>
<organism evidence="2 3">
    <name type="scientific">Platanthera zijinensis</name>
    <dbReference type="NCBI Taxonomy" id="2320716"/>
    <lineage>
        <taxon>Eukaryota</taxon>
        <taxon>Viridiplantae</taxon>
        <taxon>Streptophyta</taxon>
        <taxon>Embryophyta</taxon>
        <taxon>Tracheophyta</taxon>
        <taxon>Spermatophyta</taxon>
        <taxon>Magnoliopsida</taxon>
        <taxon>Liliopsida</taxon>
        <taxon>Asparagales</taxon>
        <taxon>Orchidaceae</taxon>
        <taxon>Orchidoideae</taxon>
        <taxon>Orchideae</taxon>
        <taxon>Orchidinae</taxon>
        <taxon>Platanthera</taxon>
    </lineage>
</organism>
<dbReference type="Pfam" id="PF03398">
    <property type="entry name" value="Ist1"/>
    <property type="match status" value="1"/>
</dbReference>
<comment type="similarity">
    <text evidence="1">Belongs to the IST1 family.</text>
</comment>
<dbReference type="AlphaFoldDB" id="A0AAP0G0J6"/>
<dbReference type="Gene3D" id="1.20.1260.60">
    <property type="entry name" value="Vacuolar protein sorting-associated protein Ist1"/>
    <property type="match status" value="1"/>
</dbReference>
<proteinExistence type="inferred from homology"/>